<dbReference type="SMART" id="SM00110">
    <property type="entry name" value="C1Q"/>
    <property type="match status" value="1"/>
</dbReference>
<keyword evidence="3" id="KW-0732">Signal</keyword>
<evidence type="ECO:0000313" key="5">
    <source>
        <dbReference type="EnsemblMetazoa" id="G11519.1:cds"/>
    </source>
</evidence>
<evidence type="ECO:0000256" key="3">
    <source>
        <dbReference type="ARBA" id="ARBA00022729"/>
    </source>
</evidence>
<dbReference type="InterPro" id="IPR050822">
    <property type="entry name" value="Cerebellin_Synaptic_Org"/>
</dbReference>
<dbReference type="AlphaFoldDB" id="A0A8W8HX86"/>
<name>A0A8W8HX86_MAGGI</name>
<dbReference type="PANTHER" id="PTHR22923">
    <property type="entry name" value="CEREBELLIN-RELATED"/>
    <property type="match status" value="1"/>
</dbReference>
<keyword evidence="6" id="KW-1185">Reference proteome</keyword>
<dbReference type="InterPro" id="IPR001073">
    <property type="entry name" value="C1q_dom"/>
</dbReference>
<comment type="subcellular location">
    <subcellularLocation>
        <location evidence="1">Secreted</location>
    </subcellularLocation>
</comment>
<dbReference type="Gene3D" id="2.60.120.40">
    <property type="match status" value="2"/>
</dbReference>
<dbReference type="Proteomes" id="UP000005408">
    <property type="component" value="Unassembled WGS sequence"/>
</dbReference>
<dbReference type="PANTHER" id="PTHR22923:SF116">
    <property type="entry name" value="C1Q DOMAIN-CONTAINING PROTEIN"/>
    <property type="match status" value="1"/>
</dbReference>
<accession>A0A8W8HX86</accession>
<reference evidence="5" key="1">
    <citation type="submission" date="2022-08" db="UniProtKB">
        <authorList>
            <consortium name="EnsemblMetazoa"/>
        </authorList>
    </citation>
    <scope>IDENTIFICATION</scope>
    <source>
        <strain evidence="5">05x7-T-G4-1.051#20</strain>
    </source>
</reference>
<keyword evidence="2" id="KW-0964">Secreted</keyword>
<dbReference type="Pfam" id="PF00386">
    <property type="entry name" value="C1q"/>
    <property type="match status" value="2"/>
</dbReference>
<organism evidence="5 6">
    <name type="scientific">Magallana gigas</name>
    <name type="common">Pacific oyster</name>
    <name type="synonym">Crassostrea gigas</name>
    <dbReference type="NCBI Taxonomy" id="29159"/>
    <lineage>
        <taxon>Eukaryota</taxon>
        <taxon>Metazoa</taxon>
        <taxon>Spiralia</taxon>
        <taxon>Lophotrochozoa</taxon>
        <taxon>Mollusca</taxon>
        <taxon>Bivalvia</taxon>
        <taxon>Autobranchia</taxon>
        <taxon>Pteriomorphia</taxon>
        <taxon>Ostreida</taxon>
        <taxon>Ostreoidea</taxon>
        <taxon>Ostreidae</taxon>
        <taxon>Magallana</taxon>
    </lineage>
</organism>
<dbReference type="GO" id="GO:0005576">
    <property type="term" value="C:extracellular region"/>
    <property type="evidence" value="ECO:0007669"/>
    <property type="project" value="UniProtKB-SubCell"/>
</dbReference>
<evidence type="ECO:0000259" key="4">
    <source>
        <dbReference type="PROSITE" id="PS50871"/>
    </source>
</evidence>
<evidence type="ECO:0000313" key="6">
    <source>
        <dbReference type="Proteomes" id="UP000005408"/>
    </source>
</evidence>
<feature type="domain" description="C1q" evidence="4">
    <location>
        <begin position="266"/>
        <end position="396"/>
    </location>
</feature>
<dbReference type="PROSITE" id="PS50871">
    <property type="entry name" value="C1Q"/>
    <property type="match status" value="2"/>
</dbReference>
<dbReference type="SUPFAM" id="SSF49842">
    <property type="entry name" value="TNF-like"/>
    <property type="match status" value="2"/>
</dbReference>
<evidence type="ECO:0000256" key="1">
    <source>
        <dbReference type="ARBA" id="ARBA00004613"/>
    </source>
</evidence>
<dbReference type="EnsemblMetazoa" id="G11519.1">
    <property type="protein sequence ID" value="G11519.1:cds"/>
    <property type="gene ID" value="G11519"/>
</dbReference>
<proteinExistence type="predicted"/>
<evidence type="ECO:0000256" key="2">
    <source>
        <dbReference type="ARBA" id="ARBA00022525"/>
    </source>
</evidence>
<dbReference type="PRINTS" id="PR00007">
    <property type="entry name" value="COMPLEMNTC1Q"/>
</dbReference>
<sequence>MYVRRFFGQTLHHIHRLDRKLPLNEKMLLTFAVLMVTIHCGWCDKMSPKPGLKLFREDYKSVEETYRRVVAFDARLNRRVNNLGRNGRIVFGKVYLNEGLGYNASTGIFTTPSGGVYVFYWTTLTWGGLSAYTSLVVNGKLKSWNHCHDSSTSKIWLPCSKMTAVKLNQGDKVWVGVFMGKANLYETLILYILEIVYRLDLFVSFTRTFRMFWTFVVWMITIQCGWCNKVSPKPGLKLFREDYKSVEETCLTVGFVRNNCRKDIRTNNQVVAFDVRLKDIKRNLATKTRVVFETIDLNEGLGYNSSTGIFTAPSGGIYVFDWTTAAFGRQAAFTSLVVNDEYKSWNHCRDEESKIVLPCSKMTIVKLKQGDKVWIGVFTQTAYMYSRYTSFSGYKL</sequence>
<feature type="domain" description="C1q" evidence="4">
    <location>
        <begin position="65"/>
        <end position="205"/>
    </location>
</feature>
<dbReference type="InterPro" id="IPR008983">
    <property type="entry name" value="Tumour_necrosis_fac-like_dom"/>
</dbReference>
<protein>
    <recommendedName>
        <fullName evidence="4">C1q domain-containing protein</fullName>
    </recommendedName>
</protein>